<evidence type="ECO:0000256" key="2">
    <source>
        <dbReference type="RuleBase" id="RU362042"/>
    </source>
</evidence>
<keyword evidence="2" id="KW-0645">Protease</keyword>
<feature type="transmembrane region" description="Helical" evidence="2">
    <location>
        <begin position="119"/>
        <end position="147"/>
    </location>
</feature>
<keyword evidence="2" id="KW-0378">Hydrolase</keyword>
<comment type="caution">
    <text evidence="2">Lacks conserved residue(s) required for the propagation of feature annotation.</text>
</comment>
<feature type="transmembrane region" description="Helical" evidence="2">
    <location>
        <begin position="168"/>
        <end position="189"/>
    </location>
</feature>
<dbReference type="Gene3D" id="2.10.109.10">
    <property type="entry name" value="Umud Fragment, subunit A"/>
    <property type="match status" value="1"/>
</dbReference>
<dbReference type="EMBL" id="CP021023">
    <property type="protein sequence ID" value="ARN56569.1"/>
    <property type="molecule type" value="Genomic_DNA"/>
</dbReference>
<reference evidence="5" key="1">
    <citation type="submission" date="2017-04" db="EMBL/GenBank/DDBJ databases">
        <title>Comparative genomics and description of representatives of a novel lineage of planctomycetes thriving in anoxic sediments.</title>
        <authorList>
            <person name="Spring S."/>
            <person name="Bunk B."/>
            <person name="Sproer C."/>
        </authorList>
    </citation>
    <scope>NUCLEOTIDE SEQUENCE [LARGE SCALE GENOMIC DNA]</scope>
    <source>
        <strain evidence="5">ST-PulAB-D4</strain>
    </source>
</reference>
<dbReference type="AlphaFoldDB" id="A0A1W6LLB8"/>
<dbReference type="InterPro" id="IPR019533">
    <property type="entry name" value="Peptidase_S26"/>
</dbReference>
<proteinExistence type="inferred from homology"/>
<comment type="catalytic activity">
    <reaction evidence="2">
        <text>Cleavage of hydrophobic, N-terminal signal or leader sequences from secreted and periplasmic proteins.</text>
        <dbReference type="EC" id="3.4.21.89"/>
    </reaction>
</comment>
<keyword evidence="2" id="KW-0472">Membrane</keyword>
<dbReference type="GO" id="GO:0009003">
    <property type="term" value="F:signal peptidase activity"/>
    <property type="evidence" value="ECO:0007669"/>
    <property type="project" value="UniProtKB-EC"/>
</dbReference>
<dbReference type="PANTHER" id="PTHR43390:SF14">
    <property type="entry name" value="SIGNAL PEPTIDASE I"/>
    <property type="match status" value="1"/>
</dbReference>
<dbReference type="InterPro" id="IPR036286">
    <property type="entry name" value="LexA/Signal_pep-like_sf"/>
</dbReference>
<feature type="transmembrane region" description="Helical" evidence="2">
    <location>
        <begin position="31"/>
        <end position="51"/>
    </location>
</feature>
<accession>A0A1W6LLB8</accession>
<dbReference type="GO" id="GO:0016020">
    <property type="term" value="C:membrane"/>
    <property type="evidence" value="ECO:0007669"/>
    <property type="project" value="UniProtKB-SubCell"/>
</dbReference>
<dbReference type="Pfam" id="PF10502">
    <property type="entry name" value="Peptidase_S26"/>
    <property type="match status" value="1"/>
</dbReference>
<evidence type="ECO:0000313" key="5">
    <source>
        <dbReference type="Proteomes" id="UP000193334"/>
    </source>
</evidence>
<dbReference type="KEGG" id="pbp:STSP1_00952"/>
<feature type="transmembrane region" description="Helical" evidence="2">
    <location>
        <begin position="57"/>
        <end position="80"/>
    </location>
</feature>
<name>A0A1W6LLB8_9BACT</name>
<organism evidence="4 5">
    <name type="scientific">Sedimentisphaera salicampi</name>
    <dbReference type="NCBI Taxonomy" id="1941349"/>
    <lineage>
        <taxon>Bacteria</taxon>
        <taxon>Pseudomonadati</taxon>
        <taxon>Planctomycetota</taxon>
        <taxon>Phycisphaerae</taxon>
        <taxon>Sedimentisphaerales</taxon>
        <taxon>Sedimentisphaeraceae</taxon>
        <taxon>Sedimentisphaera</taxon>
    </lineage>
</organism>
<evidence type="ECO:0000259" key="3">
    <source>
        <dbReference type="Pfam" id="PF10502"/>
    </source>
</evidence>
<comment type="subcellular location">
    <subcellularLocation>
        <location evidence="2">Membrane</location>
        <topology evidence="2">Single-pass type II membrane protein</topology>
    </subcellularLocation>
</comment>
<comment type="similarity">
    <text evidence="2">Belongs to the peptidase S26 family.</text>
</comment>
<dbReference type="Proteomes" id="UP000193334">
    <property type="component" value="Chromosome"/>
</dbReference>
<dbReference type="STRING" id="1941349.STSP1_00952"/>
<dbReference type="SUPFAM" id="SSF51306">
    <property type="entry name" value="LexA/Signal peptidase"/>
    <property type="match status" value="1"/>
</dbReference>
<evidence type="ECO:0000313" key="4">
    <source>
        <dbReference type="EMBL" id="ARN56569.1"/>
    </source>
</evidence>
<dbReference type="PANTHER" id="PTHR43390">
    <property type="entry name" value="SIGNAL PEPTIDASE I"/>
    <property type="match status" value="1"/>
</dbReference>
<dbReference type="EC" id="3.4.21.89" evidence="2"/>
<dbReference type="InterPro" id="IPR000223">
    <property type="entry name" value="Pept_S26A_signal_pept_1"/>
</dbReference>
<keyword evidence="2" id="KW-1133">Transmembrane helix</keyword>
<feature type="domain" description="Peptidase S26" evidence="3">
    <location>
        <begin position="183"/>
        <end position="331"/>
    </location>
</feature>
<gene>
    <name evidence="4" type="ORF">STSP1_00952</name>
</gene>
<dbReference type="GO" id="GO:0004252">
    <property type="term" value="F:serine-type endopeptidase activity"/>
    <property type="evidence" value="ECO:0007669"/>
    <property type="project" value="InterPro"/>
</dbReference>
<protein>
    <recommendedName>
        <fullName evidence="1 2">Signal peptidase I</fullName>
        <ecNumber evidence="2">3.4.21.89</ecNumber>
    </recommendedName>
</protein>
<evidence type="ECO:0000256" key="1">
    <source>
        <dbReference type="ARBA" id="ARBA00019232"/>
    </source>
</evidence>
<dbReference type="NCBIfam" id="TIGR02227">
    <property type="entry name" value="sigpep_I_bact"/>
    <property type="match status" value="1"/>
</dbReference>
<dbReference type="GO" id="GO:0006465">
    <property type="term" value="P:signal peptide processing"/>
    <property type="evidence" value="ECO:0007669"/>
    <property type="project" value="InterPro"/>
</dbReference>
<keyword evidence="2" id="KW-0812">Transmembrane</keyword>
<keyword evidence="5" id="KW-1185">Reference proteome</keyword>
<sequence>MSDRLSAEVLQKGLLAWAVPGLESERKGRAAVLWISGILVFNILIGMLCLYDVLSPLVVFLVFSQLFLLFIIRVIYFLLWRKRFSAEYGSDYRKPLTGIFMNLIIPGAGLMRYDRWLSGFILLVIWLLIPDHLNVLYLISTAGNIFLFRHLNYESYRNSKKRLLKIAIQYPLLILCLNFLFSSNLFFAVDNCINRTDIMAPQVESGEQCLVNLIAYAKNVPEAGDLVVYSEELYLGQAAGLPGDTIVVRDNKLLINGKPAEFANIPSKNLGRLESWAASAGGKEFFGVGEKYTVPEGCVFLVCNKPDKNISSFTMGAVRIDSLYGKVIYIMNWPWLNSYGIH</sequence>